<dbReference type="CDD" id="cd24048">
    <property type="entry name" value="ASKHA_NBD_FtsA"/>
    <property type="match status" value="1"/>
</dbReference>
<comment type="caution">
    <text evidence="8">The sequence shown here is derived from an EMBL/GenBank/DDBJ whole genome shotgun (WGS) entry which is preliminary data.</text>
</comment>
<evidence type="ECO:0000259" key="7">
    <source>
        <dbReference type="SMART" id="SM00842"/>
    </source>
</evidence>
<keyword evidence="1 5" id="KW-1003">Cell membrane</keyword>
<evidence type="ECO:0000313" key="9">
    <source>
        <dbReference type="Proteomes" id="UP001209755"/>
    </source>
</evidence>
<evidence type="ECO:0000256" key="6">
    <source>
        <dbReference type="PIRNR" id="PIRNR003101"/>
    </source>
</evidence>
<proteinExistence type="inferred from homology"/>
<comment type="function">
    <text evidence="5 6">Cell division protein that is involved in the assembly of the Z ring. May serve as a membrane anchor for the Z ring.</text>
</comment>
<keyword evidence="9" id="KW-1185">Reference proteome</keyword>
<comment type="similarity">
    <text evidence="5 6">Belongs to the FtsA/MreB family.</text>
</comment>
<evidence type="ECO:0000256" key="1">
    <source>
        <dbReference type="ARBA" id="ARBA00022475"/>
    </source>
</evidence>
<sequence>MSGAVSDTRVPRMRPLTTRRPSIVSVLDVGSTKICCLVAKLKPREADKLLPGRTHTIEVIGFGHQRSRGVKSGVVVDLDAAEQAIRMVVDSAERMAGVTIESLIVNVSCGRLGSEAFSANVLIDGEEVRRSDIQRVLEAGSLHTAHDGRIVVHSLPIGYALDGNRGIDDPCGMIGKRLGVDMHVVTADAAPVRNLELTVNRSHLDVETMVATPYASGLSTLAEDEAELGVAAVDIGGGTTSIAVFAGGQVVHVDAVPLGGHHITTDLARGLSTRLQDAERLKTLHGSAIGTAADERRVLTIPPVGEDDGDAATQVPRALLSQIIGPRIEEILEMVRDRLNQSGFAGRIGKRVVLTGGSSQLTGLPEVARRILGRNVRLGRPLGVAGLPEAARGASFASAVGLLIYPQVAQIEQFEVRSARQKMTGTGGYFSRFGNWIRESF</sequence>
<comment type="subcellular location">
    <subcellularLocation>
        <location evidence="5">Cell membrane</location>
        <topology evidence="5">Peripheral membrane protein</topology>
        <orientation evidence="5">Cytoplasmic side</orientation>
    </subcellularLocation>
    <text evidence="5">Localizes to the Z ring in an FtsZ-dependent manner. Targeted to the membrane through a conserved C-terminal amphipathic helix.</text>
</comment>
<dbReference type="EMBL" id="JAOQNS010000003">
    <property type="protein sequence ID" value="MCW2307029.1"/>
    <property type="molecule type" value="Genomic_DNA"/>
</dbReference>
<dbReference type="Proteomes" id="UP001209755">
    <property type="component" value="Unassembled WGS sequence"/>
</dbReference>
<evidence type="ECO:0000256" key="2">
    <source>
        <dbReference type="ARBA" id="ARBA00022618"/>
    </source>
</evidence>
<dbReference type="InterPro" id="IPR050696">
    <property type="entry name" value="FtsA/MreB"/>
</dbReference>
<evidence type="ECO:0000313" key="8">
    <source>
        <dbReference type="EMBL" id="MCW2307029.1"/>
    </source>
</evidence>
<protein>
    <recommendedName>
        <fullName evidence="5 6">Cell division protein FtsA</fullName>
    </recommendedName>
</protein>
<dbReference type="SMART" id="SM00842">
    <property type="entry name" value="FtsA"/>
    <property type="match status" value="1"/>
</dbReference>
<evidence type="ECO:0000256" key="5">
    <source>
        <dbReference type="HAMAP-Rule" id="MF_02033"/>
    </source>
</evidence>
<feature type="domain" description="SHS2" evidence="7">
    <location>
        <begin position="24"/>
        <end position="220"/>
    </location>
</feature>
<keyword evidence="4 5" id="KW-0131">Cell cycle</keyword>
<reference evidence="9" key="1">
    <citation type="submission" date="2023-07" db="EMBL/GenBank/DDBJ databases">
        <title>Genome sequencing of Purple Non-Sulfur Bacteria from various extreme environments.</title>
        <authorList>
            <person name="Mayer M."/>
        </authorList>
    </citation>
    <scope>NUCLEOTIDE SEQUENCE [LARGE SCALE GENOMIC DNA]</scope>
    <source>
        <strain evidence="9">DSM 17935</strain>
    </source>
</reference>
<organism evidence="8 9">
    <name type="scientific">Rhodobium gokarnense</name>
    <dbReference type="NCBI Taxonomy" id="364296"/>
    <lineage>
        <taxon>Bacteria</taxon>
        <taxon>Pseudomonadati</taxon>
        <taxon>Pseudomonadota</taxon>
        <taxon>Alphaproteobacteria</taxon>
        <taxon>Hyphomicrobiales</taxon>
        <taxon>Rhodobiaceae</taxon>
        <taxon>Rhodobium</taxon>
    </lineage>
</organism>
<evidence type="ECO:0000256" key="3">
    <source>
        <dbReference type="ARBA" id="ARBA00023136"/>
    </source>
</evidence>
<accession>A0ABT3H9G8</accession>
<dbReference type="NCBIfam" id="TIGR01174">
    <property type="entry name" value="ftsA"/>
    <property type="match status" value="1"/>
</dbReference>
<gene>
    <name evidence="5" type="primary">ftsA</name>
    <name evidence="8" type="ORF">M2319_001351</name>
</gene>
<comment type="subunit">
    <text evidence="5">Self-interacts. Interacts with FtsZ.</text>
</comment>
<keyword evidence="3 5" id="KW-0472">Membrane</keyword>
<dbReference type="PIRSF" id="PIRSF003101">
    <property type="entry name" value="FtsA"/>
    <property type="match status" value="1"/>
</dbReference>
<dbReference type="Gene3D" id="3.30.1490.110">
    <property type="match status" value="1"/>
</dbReference>
<keyword evidence="2 5" id="KW-0132">Cell division</keyword>
<dbReference type="HAMAP" id="MF_02033">
    <property type="entry name" value="FtsA"/>
    <property type="match status" value="1"/>
</dbReference>
<name>A0ABT3H9G8_9HYPH</name>
<dbReference type="GO" id="GO:0051301">
    <property type="term" value="P:cell division"/>
    <property type="evidence" value="ECO:0007669"/>
    <property type="project" value="UniProtKB-KW"/>
</dbReference>
<dbReference type="PANTHER" id="PTHR32432">
    <property type="entry name" value="CELL DIVISION PROTEIN FTSA-RELATED"/>
    <property type="match status" value="1"/>
</dbReference>
<dbReference type="SUPFAM" id="SSF53067">
    <property type="entry name" value="Actin-like ATPase domain"/>
    <property type="match status" value="2"/>
</dbReference>
<dbReference type="InterPro" id="IPR020823">
    <property type="entry name" value="Cell_div_FtsA"/>
</dbReference>
<dbReference type="Pfam" id="PF02491">
    <property type="entry name" value="SHS2_FTSA"/>
    <property type="match status" value="1"/>
</dbReference>
<evidence type="ECO:0000256" key="4">
    <source>
        <dbReference type="ARBA" id="ARBA00023306"/>
    </source>
</evidence>
<dbReference type="InterPro" id="IPR043129">
    <property type="entry name" value="ATPase_NBD"/>
</dbReference>
<dbReference type="PANTHER" id="PTHR32432:SF4">
    <property type="entry name" value="CELL DIVISION PROTEIN FTSA"/>
    <property type="match status" value="1"/>
</dbReference>
<dbReference type="InterPro" id="IPR003494">
    <property type="entry name" value="SHS2_FtsA"/>
</dbReference>
<dbReference type="Pfam" id="PF14450">
    <property type="entry name" value="FtsA"/>
    <property type="match status" value="1"/>
</dbReference>
<dbReference type="RefSeq" id="WP_264600682.1">
    <property type="nucleotide sequence ID" value="NZ_JAOQNS010000003.1"/>
</dbReference>
<dbReference type="Gene3D" id="3.30.420.40">
    <property type="match status" value="2"/>
</dbReference>